<dbReference type="EMBL" id="VZCC01000108">
    <property type="protein sequence ID" value="MQN85331.1"/>
    <property type="molecule type" value="Genomic_DNA"/>
</dbReference>
<feature type="chain" id="PRO_5041653582" description="Minor fimbrium subunit Mfa1 C-terminal domain-containing protein" evidence="2">
    <location>
        <begin position="25"/>
        <end position="481"/>
    </location>
</feature>
<dbReference type="PROSITE" id="PS51257">
    <property type="entry name" value="PROKAR_LIPOPROTEIN"/>
    <property type="match status" value="1"/>
</dbReference>
<comment type="caution">
    <text evidence="4">The sequence shown here is derived from an EMBL/GenBank/DDBJ whole genome shotgun (WGS) entry which is preliminary data.</text>
</comment>
<feature type="domain" description="Minor fimbrium subunit Mfa1 C-terminal" evidence="3">
    <location>
        <begin position="423"/>
        <end position="476"/>
    </location>
</feature>
<evidence type="ECO:0000259" key="3">
    <source>
        <dbReference type="Pfam" id="PF15495"/>
    </source>
</evidence>
<evidence type="ECO:0000256" key="2">
    <source>
        <dbReference type="SAM" id="SignalP"/>
    </source>
</evidence>
<evidence type="ECO:0000256" key="1">
    <source>
        <dbReference type="SAM" id="MobiDB-lite"/>
    </source>
</evidence>
<dbReference type="AlphaFoldDB" id="A0AA90UZZ1"/>
<keyword evidence="2" id="KW-0732">Signal</keyword>
<dbReference type="Pfam" id="PF15495">
    <property type="entry name" value="Fimbrillin_C"/>
    <property type="match status" value="1"/>
</dbReference>
<dbReference type="InterPro" id="IPR029140">
    <property type="entry name" value="Mfa1_C"/>
</dbReference>
<accession>A0AA90UZZ1</accession>
<feature type="compositionally biased region" description="Polar residues" evidence="1">
    <location>
        <begin position="50"/>
        <end position="62"/>
    </location>
</feature>
<evidence type="ECO:0000313" key="5">
    <source>
        <dbReference type="Proteomes" id="UP000421408"/>
    </source>
</evidence>
<protein>
    <recommendedName>
        <fullName evidence="3">Minor fimbrium subunit Mfa1 C-terminal domain-containing protein</fullName>
    </recommendedName>
</protein>
<reference evidence="5" key="1">
    <citation type="submission" date="2019-09" db="EMBL/GenBank/DDBJ databases">
        <title>Distinct polysaccharide growth profiles of human intestinal Prevotella copri isolates.</title>
        <authorList>
            <person name="Fehlner-Peach H."/>
            <person name="Magnabosco C."/>
            <person name="Raghavan V."/>
            <person name="Scher J.U."/>
            <person name="Tett A."/>
            <person name="Cox L.M."/>
            <person name="Gottsegen C."/>
            <person name="Watters A."/>
            <person name="Wiltshire- Gordon J.D."/>
            <person name="Segata N."/>
            <person name="Bonneau R."/>
            <person name="Littman D.R."/>
        </authorList>
    </citation>
    <scope>NUCLEOTIDE SEQUENCE [LARGE SCALE GENOMIC DNA]</scope>
    <source>
        <strain evidence="5">iAA108</strain>
    </source>
</reference>
<organism evidence="4 5">
    <name type="scientific">Segatella copri</name>
    <dbReference type="NCBI Taxonomy" id="165179"/>
    <lineage>
        <taxon>Bacteria</taxon>
        <taxon>Pseudomonadati</taxon>
        <taxon>Bacteroidota</taxon>
        <taxon>Bacteroidia</taxon>
        <taxon>Bacteroidales</taxon>
        <taxon>Prevotellaceae</taxon>
        <taxon>Segatella</taxon>
    </lineage>
</organism>
<feature type="signal peptide" evidence="2">
    <location>
        <begin position="1"/>
        <end position="24"/>
    </location>
</feature>
<evidence type="ECO:0000313" key="4">
    <source>
        <dbReference type="EMBL" id="MQN85331.1"/>
    </source>
</evidence>
<dbReference type="RefSeq" id="WP_153119723.1">
    <property type="nucleotide sequence ID" value="NZ_VZCC01000108.1"/>
</dbReference>
<name>A0AA90UZZ1_9BACT</name>
<sequence length="481" mass="53446">MKKMNLLVMSLVSAAALSFTSCSSNDDLAGGAGNQSKVEGFYMTLAVQTPTSNGTRTQQQPDPNKVDATEAESKVTSGTFYLVAPNGDIVFTKNITETEWKNAAPVLTNTGKTQIQVPVQNVKEGVTYKVYFLANTTDAEPWTSTYTAPTGFTGDYAKDNTFAMFNQNDKSSSADKYVVTFAEGNKEITNPAKVSETIKLDRVTARIDKPTSGTTTINGVLAEGASELQKKAVTDAKDKVKEIKLTNYTITNLSNKTNIMQKWDNTWASLQIPEGIEYIQPKDGLGGKYNIDNASWFANAEKNYVFENTATTPTTMYFEYTVTLDETKFTDTPDCTDGTFYRYNGKIYRSISAIYAEYEDQSHLIGGLTADQLKAQLKITTDGENRKIGATEDELAKFREDHVIEVFRAGKTYYKQEITDYWLKTNTIQRNTVYKLNVKNIFNVGADVPNGDPDKKPMYYLEVEVSVNPWVLSTQDVNLGE</sequence>
<dbReference type="Proteomes" id="UP000421408">
    <property type="component" value="Unassembled WGS sequence"/>
</dbReference>
<proteinExistence type="predicted"/>
<gene>
    <name evidence="4" type="ORF">F7D74_15405</name>
</gene>
<feature type="region of interest" description="Disordered" evidence="1">
    <location>
        <begin position="50"/>
        <end position="70"/>
    </location>
</feature>